<evidence type="ECO:0000259" key="12">
    <source>
        <dbReference type="PROSITE" id="PS51846"/>
    </source>
</evidence>
<organism evidence="13 14">
    <name type="scientific">Desulfuromonas thiophila</name>
    <dbReference type="NCBI Taxonomy" id="57664"/>
    <lineage>
        <taxon>Bacteria</taxon>
        <taxon>Pseudomonadati</taxon>
        <taxon>Thermodesulfobacteriota</taxon>
        <taxon>Desulfuromonadia</taxon>
        <taxon>Desulfuromonadales</taxon>
        <taxon>Desulfuromonadaceae</taxon>
        <taxon>Desulfuromonas</taxon>
    </lineage>
</organism>
<feature type="domain" description="CBS" evidence="11">
    <location>
        <begin position="281"/>
        <end position="344"/>
    </location>
</feature>
<dbReference type="SMART" id="SM01091">
    <property type="entry name" value="CorC_HlyC"/>
    <property type="match status" value="1"/>
</dbReference>
<dbReference type="GO" id="GO:0050660">
    <property type="term" value="F:flavin adenine dinucleotide binding"/>
    <property type="evidence" value="ECO:0007669"/>
    <property type="project" value="InterPro"/>
</dbReference>
<evidence type="ECO:0000256" key="9">
    <source>
        <dbReference type="PROSITE-ProRule" id="PRU01193"/>
    </source>
</evidence>
<dbReference type="CDD" id="cd04590">
    <property type="entry name" value="CBS_pair_CorC_HlyC_assoc"/>
    <property type="match status" value="1"/>
</dbReference>
<proteinExistence type="predicted"/>
<feature type="domain" description="CBS" evidence="11">
    <location>
        <begin position="217"/>
        <end position="277"/>
    </location>
</feature>
<dbReference type="PANTHER" id="PTHR43099">
    <property type="entry name" value="UPF0053 PROTEIN YRKA"/>
    <property type="match status" value="1"/>
</dbReference>
<feature type="domain" description="CNNM transmembrane" evidence="12">
    <location>
        <begin position="1"/>
        <end position="198"/>
    </location>
</feature>
<keyword evidence="14" id="KW-1185">Reference proteome</keyword>
<evidence type="ECO:0000256" key="6">
    <source>
        <dbReference type="ARBA" id="ARBA00023122"/>
    </source>
</evidence>
<dbReference type="InterPro" id="IPR000644">
    <property type="entry name" value="CBS_dom"/>
</dbReference>
<keyword evidence="6 8" id="KW-0129">CBS domain</keyword>
<evidence type="ECO:0000259" key="11">
    <source>
        <dbReference type="PROSITE" id="PS51371"/>
    </source>
</evidence>
<reference evidence="14" key="1">
    <citation type="submission" date="2016-10" db="EMBL/GenBank/DDBJ databases">
        <authorList>
            <person name="Varghese N."/>
            <person name="Submissions S."/>
        </authorList>
    </citation>
    <scope>NUCLEOTIDE SEQUENCE [LARGE SCALE GENOMIC DNA]</scope>
    <source>
        <strain evidence="14">DSM 8987</strain>
    </source>
</reference>
<evidence type="ECO:0000256" key="3">
    <source>
        <dbReference type="ARBA" id="ARBA00022692"/>
    </source>
</evidence>
<dbReference type="PROSITE" id="PS51846">
    <property type="entry name" value="CNNM"/>
    <property type="match status" value="1"/>
</dbReference>
<dbReference type="PROSITE" id="PS51371">
    <property type="entry name" value="CBS"/>
    <property type="match status" value="2"/>
</dbReference>
<dbReference type="InterPro" id="IPR036318">
    <property type="entry name" value="FAD-bd_PCMH-like_sf"/>
</dbReference>
<dbReference type="STRING" id="57664.SAMN05661003_102292"/>
<dbReference type="OrthoDB" id="9798188at2"/>
<evidence type="ECO:0000256" key="4">
    <source>
        <dbReference type="ARBA" id="ARBA00022737"/>
    </source>
</evidence>
<sequence>MMRVAVLLGLIVLNGMLAMAEVALLTVRRSRLERRAEQGDGAAACALRLQLEPTRFLSTVQIGITAIGLLNGIVGEAVLARPLAAQLRLLGLAQDSSEVLATVLVVVAITYATIVLGELVPKRIGQQQAETVACLMARPLALLALLTRPFVHLLSFSTERLLRLWGRGPAEAAEALTEEDLLALLLEGSRCGLIAEREHLLLRNVFRLDERPISLLMTPRHEIVFLDVERPFDCLLDQAVAANLSRFPVCRGSLDQLEGIVTTKRLLRLYRAGQRQLPRQALQPPVYVPESLSTLNLLERFQTSGSAMLFVIDEYGALQGLITLQDVLEALAGRFPAPGQSNDSLQPLQRADGSWLLDGLMPVDEVRELLALGALPGQERGLYQTLGGLLQVLAGHLPQLGEVLEWQDWCFEVVDLDGHRVDRVLVRRRQVPPATQPNDGAEAVPAGRTTA</sequence>
<gene>
    <name evidence="13" type="ORF">SAMN05661003_102292</name>
</gene>
<keyword evidence="2" id="KW-1003">Cell membrane</keyword>
<dbReference type="InterPro" id="IPR016169">
    <property type="entry name" value="FAD-bd_PCMH_sub2"/>
</dbReference>
<dbReference type="SUPFAM" id="SSF54631">
    <property type="entry name" value="CBS-domain pair"/>
    <property type="match status" value="1"/>
</dbReference>
<evidence type="ECO:0000256" key="10">
    <source>
        <dbReference type="SAM" id="MobiDB-lite"/>
    </source>
</evidence>
<feature type="region of interest" description="Disordered" evidence="10">
    <location>
        <begin position="432"/>
        <end position="451"/>
    </location>
</feature>
<evidence type="ECO:0000313" key="13">
    <source>
        <dbReference type="EMBL" id="SDD97484.1"/>
    </source>
</evidence>
<evidence type="ECO:0000256" key="2">
    <source>
        <dbReference type="ARBA" id="ARBA00022475"/>
    </source>
</evidence>
<evidence type="ECO:0000256" key="1">
    <source>
        <dbReference type="ARBA" id="ARBA00004651"/>
    </source>
</evidence>
<protein>
    <submittedName>
        <fullName evidence="13">Putative hemolysin</fullName>
    </submittedName>
</protein>
<name>A0A1G6Z3Z4_9BACT</name>
<dbReference type="RefSeq" id="WP_092076377.1">
    <property type="nucleotide sequence ID" value="NZ_FNAQ01000002.1"/>
</dbReference>
<dbReference type="Proteomes" id="UP000243205">
    <property type="component" value="Unassembled WGS sequence"/>
</dbReference>
<accession>A0A1G6Z3Z4</accession>
<keyword evidence="7 9" id="KW-0472">Membrane</keyword>
<evidence type="ECO:0000256" key="8">
    <source>
        <dbReference type="PROSITE-ProRule" id="PRU00703"/>
    </source>
</evidence>
<dbReference type="Pfam" id="PF00571">
    <property type="entry name" value="CBS"/>
    <property type="match status" value="1"/>
</dbReference>
<keyword evidence="5 9" id="KW-1133">Transmembrane helix</keyword>
<dbReference type="Pfam" id="PF03471">
    <property type="entry name" value="CorC_HlyC"/>
    <property type="match status" value="1"/>
</dbReference>
<dbReference type="SUPFAM" id="SSF56176">
    <property type="entry name" value="FAD-binding/transporter-associated domain-like"/>
    <property type="match status" value="1"/>
</dbReference>
<dbReference type="Gene3D" id="3.10.580.10">
    <property type="entry name" value="CBS-domain"/>
    <property type="match status" value="1"/>
</dbReference>
<dbReference type="InterPro" id="IPR046342">
    <property type="entry name" value="CBS_dom_sf"/>
</dbReference>
<keyword evidence="3 9" id="KW-0812">Transmembrane</keyword>
<evidence type="ECO:0000313" key="14">
    <source>
        <dbReference type="Proteomes" id="UP000243205"/>
    </source>
</evidence>
<dbReference type="InterPro" id="IPR044751">
    <property type="entry name" value="Ion_transp-like_CBS"/>
</dbReference>
<dbReference type="InterPro" id="IPR005170">
    <property type="entry name" value="Transptr-assoc_dom"/>
</dbReference>
<dbReference type="GO" id="GO:0005886">
    <property type="term" value="C:plasma membrane"/>
    <property type="evidence" value="ECO:0007669"/>
    <property type="project" value="UniProtKB-SubCell"/>
</dbReference>
<evidence type="ECO:0000256" key="5">
    <source>
        <dbReference type="ARBA" id="ARBA00022989"/>
    </source>
</evidence>
<dbReference type="AlphaFoldDB" id="A0A1G6Z3Z4"/>
<dbReference type="Pfam" id="PF01595">
    <property type="entry name" value="CNNM"/>
    <property type="match status" value="1"/>
</dbReference>
<comment type="subcellular location">
    <subcellularLocation>
        <location evidence="1">Cell membrane</location>
        <topology evidence="1">Multi-pass membrane protein</topology>
    </subcellularLocation>
</comment>
<dbReference type="EMBL" id="FNAQ01000002">
    <property type="protein sequence ID" value="SDD97484.1"/>
    <property type="molecule type" value="Genomic_DNA"/>
</dbReference>
<dbReference type="InterPro" id="IPR002550">
    <property type="entry name" value="CNNM"/>
</dbReference>
<evidence type="ECO:0000256" key="7">
    <source>
        <dbReference type="ARBA" id="ARBA00023136"/>
    </source>
</evidence>
<dbReference type="Gene3D" id="3.30.465.10">
    <property type="match status" value="1"/>
</dbReference>
<keyword evidence="4" id="KW-0677">Repeat</keyword>
<dbReference type="InterPro" id="IPR051676">
    <property type="entry name" value="UPF0053_domain"/>
</dbReference>
<dbReference type="PANTHER" id="PTHR43099:SF5">
    <property type="entry name" value="HLYC_CORC FAMILY TRANSPORTER"/>
    <property type="match status" value="1"/>
</dbReference>